<dbReference type="PRINTS" id="PR00014">
    <property type="entry name" value="FNTYPEIII"/>
</dbReference>
<dbReference type="InterPro" id="IPR036116">
    <property type="entry name" value="FN3_sf"/>
</dbReference>
<dbReference type="SUPFAM" id="SSF49265">
    <property type="entry name" value="Fibronectin type III"/>
    <property type="match status" value="1"/>
</dbReference>
<dbReference type="CDD" id="cd00063">
    <property type="entry name" value="FN3"/>
    <property type="match status" value="1"/>
</dbReference>
<feature type="domain" description="Fibronectin type-III" evidence="2">
    <location>
        <begin position="275"/>
        <end position="365"/>
    </location>
</feature>
<protein>
    <recommendedName>
        <fullName evidence="2">Fibronectin type-III domain-containing protein</fullName>
    </recommendedName>
</protein>
<accession>A0A6C0HWL6</accession>
<feature type="region of interest" description="Disordered" evidence="1">
    <location>
        <begin position="136"/>
        <end position="157"/>
    </location>
</feature>
<proteinExistence type="predicted"/>
<evidence type="ECO:0000259" key="2">
    <source>
        <dbReference type="PROSITE" id="PS50853"/>
    </source>
</evidence>
<evidence type="ECO:0000256" key="1">
    <source>
        <dbReference type="SAM" id="MobiDB-lite"/>
    </source>
</evidence>
<reference evidence="3" key="1">
    <citation type="journal article" date="2020" name="Nature">
        <title>Giant virus diversity and host interactions through global metagenomics.</title>
        <authorList>
            <person name="Schulz F."/>
            <person name="Roux S."/>
            <person name="Paez-Espino D."/>
            <person name="Jungbluth S."/>
            <person name="Walsh D.A."/>
            <person name="Denef V.J."/>
            <person name="McMahon K.D."/>
            <person name="Konstantinidis K.T."/>
            <person name="Eloe-Fadrosh E.A."/>
            <person name="Kyrpides N.C."/>
            <person name="Woyke T."/>
        </authorList>
    </citation>
    <scope>NUCLEOTIDE SEQUENCE</scope>
    <source>
        <strain evidence="3">GVMAG-M-3300023184-178</strain>
    </source>
</reference>
<feature type="compositionally biased region" description="Pro residues" evidence="1">
    <location>
        <begin position="144"/>
        <end position="154"/>
    </location>
</feature>
<organism evidence="3">
    <name type="scientific">viral metagenome</name>
    <dbReference type="NCBI Taxonomy" id="1070528"/>
    <lineage>
        <taxon>unclassified sequences</taxon>
        <taxon>metagenomes</taxon>
        <taxon>organismal metagenomes</taxon>
    </lineage>
</organism>
<dbReference type="AlphaFoldDB" id="A0A6C0HWL6"/>
<dbReference type="Gene3D" id="2.60.40.10">
    <property type="entry name" value="Immunoglobulins"/>
    <property type="match status" value="1"/>
</dbReference>
<dbReference type="Pfam" id="PF00041">
    <property type="entry name" value="fn3"/>
    <property type="match status" value="1"/>
</dbReference>
<sequence length="365" mass="38800">MSGGLGPSYNPDPTKEWTRFENSCVYPVNLPISISPKEAHRLAMLYKGNILQYKNNSSNITKSQKYGQIARGSWTNRNTTWATQSQSYTNPNTQSLRRVSYSTITPTSGGIAVPTGSPLTCPPVNPIIPINPVLPNTDGGGGGGPPPPVIPPQPSGGGGGPVLPDIIPTIPPEPLVIPDGGILICGSVEDLCHPTPYVPVLTDICNPTTASDVPGPIEELCYNDGLPTYYPKTKLTYATSGNKWPTNEKFFRSANAIPAYDPANPTYYDQCSNVPTEPLNFQGSGGVTEVTLSWTTPVSDGGASILDYIIYYYTGDDNSQKVAVPPSMLTTTIKGLLNGHIYYFSIVAINANGSSPSSSISVNIT</sequence>
<dbReference type="EMBL" id="MN740028">
    <property type="protein sequence ID" value="QHT84882.1"/>
    <property type="molecule type" value="Genomic_DNA"/>
</dbReference>
<dbReference type="SMART" id="SM00060">
    <property type="entry name" value="FN3"/>
    <property type="match status" value="1"/>
</dbReference>
<dbReference type="PROSITE" id="PS50853">
    <property type="entry name" value="FN3"/>
    <property type="match status" value="1"/>
</dbReference>
<name>A0A6C0HWL6_9ZZZZ</name>
<dbReference type="InterPro" id="IPR013783">
    <property type="entry name" value="Ig-like_fold"/>
</dbReference>
<dbReference type="InterPro" id="IPR003961">
    <property type="entry name" value="FN3_dom"/>
</dbReference>
<evidence type="ECO:0000313" key="3">
    <source>
        <dbReference type="EMBL" id="QHT84882.1"/>
    </source>
</evidence>